<comment type="cofactor">
    <cofactor evidence="14">
        <name>heme b</name>
        <dbReference type="ChEBI" id="CHEBI:60344"/>
    </cofactor>
    <text evidence="14">Binds 1 heme b (iron(II)-protoporphyrin IX) group per subunit.</text>
</comment>
<comment type="function">
    <text evidence="14">Catalyzes the oxidation of protoporphyrinogen IX to protoporphyrin IX.</text>
</comment>
<keyword evidence="7 14" id="KW-0812">Transmembrane</keyword>
<dbReference type="InterPro" id="IPR005265">
    <property type="entry name" value="HemJ-like"/>
</dbReference>
<evidence type="ECO:0000256" key="5">
    <source>
        <dbReference type="ARBA" id="ARBA00022475"/>
    </source>
</evidence>
<evidence type="ECO:0000256" key="3">
    <source>
        <dbReference type="ARBA" id="ARBA00006501"/>
    </source>
</evidence>
<name>A0A6N6RGV6_9FLAO</name>
<dbReference type="RefSeq" id="WP_151667114.1">
    <property type="nucleotide sequence ID" value="NZ_WBVO01000004.1"/>
</dbReference>
<comment type="subunit">
    <text evidence="14">Homodimer.</text>
</comment>
<dbReference type="GO" id="GO:0046872">
    <property type="term" value="F:metal ion binding"/>
    <property type="evidence" value="ECO:0007669"/>
    <property type="project" value="UniProtKB-KW"/>
</dbReference>
<dbReference type="PANTHER" id="PTHR40255:SF1">
    <property type="entry name" value="PROTOPORPHYRINOGEN IX OXIDASE"/>
    <property type="match status" value="1"/>
</dbReference>
<dbReference type="EC" id="1.3.99.-" evidence="14"/>
<dbReference type="PANTHER" id="PTHR40255">
    <property type="entry name" value="UPF0093 MEMBRANE PROTEIN SLR1790"/>
    <property type="match status" value="1"/>
</dbReference>
<comment type="pathway">
    <text evidence="2 14">Porphyrin-containing compound metabolism; protoporphyrin-IX biosynthesis; protoporphyrin-IX from protoporphyrinogen-IX: step 1/1.</text>
</comment>
<evidence type="ECO:0000256" key="12">
    <source>
        <dbReference type="ARBA" id="ARBA00023136"/>
    </source>
</evidence>
<dbReference type="AlphaFoldDB" id="A0A6N6RGV6"/>
<evidence type="ECO:0000256" key="13">
    <source>
        <dbReference type="ARBA" id="ARBA00048390"/>
    </source>
</evidence>
<dbReference type="Proteomes" id="UP000468650">
    <property type="component" value="Unassembled WGS sequence"/>
</dbReference>
<evidence type="ECO:0000256" key="2">
    <source>
        <dbReference type="ARBA" id="ARBA00005073"/>
    </source>
</evidence>
<feature type="transmembrane region" description="Helical" evidence="14">
    <location>
        <begin position="125"/>
        <end position="143"/>
    </location>
</feature>
<comment type="catalytic activity">
    <reaction evidence="13 14">
        <text>protoporphyrinogen IX + 3 A = protoporphyrin IX + 3 AH2</text>
        <dbReference type="Rhea" id="RHEA:62000"/>
        <dbReference type="ChEBI" id="CHEBI:13193"/>
        <dbReference type="ChEBI" id="CHEBI:17499"/>
        <dbReference type="ChEBI" id="CHEBI:57306"/>
        <dbReference type="ChEBI" id="CHEBI:57307"/>
    </reaction>
</comment>
<sequence length="179" mass="21045">MDALYVRALHIIFVVTWFAGLFYMPRLFVYAAEANERKDEAGRILIGQYAIMKKRLWFGITWPSAILTLIFGLWMLDTIGWYIQTWLWVKLGFLVGLYAYHLSLHYIFKLQAKGDFRYSGNQMRIWNEVATIFLVAIIFLVELRSALDMAWGLLGLFGFIILLMLAIRSYKRIRMKKQG</sequence>
<proteinExistence type="inferred from homology"/>
<accession>A0A6N6RGV6</accession>
<feature type="transmembrane region" description="Helical" evidence="14">
    <location>
        <begin position="149"/>
        <end position="167"/>
    </location>
</feature>
<evidence type="ECO:0000256" key="4">
    <source>
        <dbReference type="ARBA" id="ARBA00017504"/>
    </source>
</evidence>
<comment type="similarity">
    <text evidence="3 14">Belongs to the HemJ family.</text>
</comment>
<evidence type="ECO:0000313" key="15">
    <source>
        <dbReference type="EMBL" id="KAB2810325.1"/>
    </source>
</evidence>
<dbReference type="OrthoDB" id="9800824at2"/>
<feature type="binding site" description="axial binding residue" evidence="14">
    <location>
        <position position="10"/>
    </location>
    <ligand>
        <name>heme</name>
        <dbReference type="ChEBI" id="CHEBI:30413"/>
    </ligand>
    <ligandPart>
        <name>Fe</name>
        <dbReference type="ChEBI" id="CHEBI:18248"/>
    </ligandPart>
</feature>
<evidence type="ECO:0000256" key="9">
    <source>
        <dbReference type="ARBA" id="ARBA00022989"/>
    </source>
</evidence>
<keyword evidence="5 14" id="KW-1003">Cell membrane</keyword>
<feature type="transmembrane region" description="Helical" evidence="14">
    <location>
        <begin position="56"/>
        <end position="75"/>
    </location>
</feature>
<keyword evidence="10 14" id="KW-0560">Oxidoreductase</keyword>
<gene>
    <name evidence="15" type="ORF">F8C67_06990</name>
</gene>
<feature type="transmembrane region" description="Helical" evidence="14">
    <location>
        <begin position="6"/>
        <end position="29"/>
    </location>
</feature>
<dbReference type="EMBL" id="WBVO01000004">
    <property type="protein sequence ID" value="KAB2810325.1"/>
    <property type="molecule type" value="Genomic_DNA"/>
</dbReference>
<evidence type="ECO:0000256" key="8">
    <source>
        <dbReference type="ARBA" id="ARBA00022723"/>
    </source>
</evidence>
<dbReference type="UniPathway" id="UPA00251">
    <property type="reaction ID" value="UER00324"/>
</dbReference>
<protein>
    <recommendedName>
        <fullName evidence="4 14">Protoporphyrinogen IX oxidase</fullName>
        <shortName evidence="14">PPO</shortName>
        <ecNumber evidence="14">1.3.99.-</ecNumber>
    </recommendedName>
</protein>
<keyword evidence="8 14" id="KW-0479">Metal-binding</keyword>
<dbReference type="Pfam" id="PF03653">
    <property type="entry name" value="UPF0093"/>
    <property type="match status" value="1"/>
</dbReference>
<dbReference type="GO" id="GO:0070818">
    <property type="term" value="F:protoporphyrinogen oxidase activity"/>
    <property type="evidence" value="ECO:0007669"/>
    <property type="project" value="UniProtKB-UniRule"/>
</dbReference>
<reference evidence="15 16" key="1">
    <citation type="submission" date="2019-09" db="EMBL/GenBank/DDBJ databases">
        <title>Genomes of family Cryomorphaceae.</title>
        <authorList>
            <person name="Bowman J.P."/>
        </authorList>
    </citation>
    <scope>NUCLEOTIDE SEQUENCE [LARGE SCALE GENOMIC DNA]</scope>
    <source>
        <strain evidence="15 16">LMG 25704</strain>
    </source>
</reference>
<dbReference type="GO" id="GO:0006782">
    <property type="term" value="P:protoporphyrinogen IX biosynthetic process"/>
    <property type="evidence" value="ECO:0007669"/>
    <property type="project" value="UniProtKB-UniRule"/>
</dbReference>
<comment type="caution">
    <text evidence="15">The sequence shown here is derived from an EMBL/GenBank/DDBJ whole genome shotgun (WGS) entry which is preliminary data.</text>
</comment>
<evidence type="ECO:0000256" key="11">
    <source>
        <dbReference type="ARBA" id="ARBA00023004"/>
    </source>
</evidence>
<comment type="subcellular location">
    <subcellularLocation>
        <location evidence="1 14">Cell membrane</location>
        <topology evidence="1 14">Multi-pass membrane protein</topology>
    </subcellularLocation>
</comment>
<dbReference type="GO" id="GO:0005886">
    <property type="term" value="C:plasma membrane"/>
    <property type="evidence" value="ECO:0007669"/>
    <property type="project" value="UniProtKB-SubCell"/>
</dbReference>
<evidence type="ECO:0000313" key="16">
    <source>
        <dbReference type="Proteomes" id="UP000468650"/>
    </source>
</evidence>
<evidence type="ECO:0000256" key="14">
    <source>
        <dbReference type="HAMAP-Rule" id="MF_02239"/>
    </source>
</evidence>
<evidence type="ECO:0000256" key="7">
    <source>
        <dbReference type="ARBA" id="ARBA00022692"/>
    </source>
</evidence>
<feature type="binding site" description="axial binding residue" evidence="14">
    <location>
        <position position="90"/>
    </location>
    <ligand>
        <name>heme</name>
        <dbReference type="ChEBI" id="CHEBI:30413"/>
    </ligand>
    <ligandPart>
        <name>Fe</name>
        <dbReference type="ChEBI" id="CHEBI:18248"/>
    </ligandPart>
</feature>
<feature type="transmembrane region" description="Helical" evidence="14">
    <location>
        <begin position="81"/>
        <end position="104"/>
    </location>
</feature>
<keyword evidence="9 14" id="KW-1133">Transmembrane helix</keyword>
<dbReference type="HAMAP" id="MF_02239">
    <property type="entry name" value="HemJ"/>
    <property type="match status" value="1"/>
</dbReference>
<evidence type="ECO:0000256" key="10">
    <source>
        <dbReference type="ARBA" id="ARBA00023002"/>
    </source>
</evidence>
<keyword evidence="16" id="KW-1185">Reference proteome</keyword>
<evidence type="ECO:0000256" key="1">
    <source>
        <dbReference type="ARBA" id="ARBA00004651"/>
    </source>
</evidence>
<keyword evidence="12 14" id="KW-0472">Membrane</keyword>
<keyword evidence="6 14" id="KW-0349">Heme</keyword>
<keyword evidence="11 14" id="KW-0408">Iron</keyword>
<evidence type="ECO:0000256" key="6">
    <source>
        <dbReference type="ARBA" id="ARBA00022617"/>
    </source>
</evidence>
<organism evidence="15 16">
    <name type="scientific">Phaeocystidibacter luteus</name>
    <dbReference type="NCBI Taxonomy" id="911197"/>
    <lineage>
        <taxon>Bacteria</taxon>
        <taxon>Pseudomonadati</taxon>
        <taxon>Bacteroidota</taxon>
        <taxon>Flavobacteriia</taxon>
        <taxon>Flavobacteriales</taxon>
        <taxon>Phaeocystidibacteraceae</taxon>
        <taxon>Phaeocystidibacter</taxon>
    </lineage>
</organism>